<name>A0A382IGI7_9ZZZZ</name>
<evidence type="ECO:0000256" key="1">
    <source>
        <dbReference type="SAM" id="Phobius"/>
    </source>
</evidence>
<organism evidence="2">
    <name type="scientific">marine metagenome</name>
    <dbReference type="NCBI Taxonomy" id="408172"/>
    <lineage>
        <taxon>unclassified sequences</taxon>
        <taxon>metagenomes</taxon>
        <taxon>ecological metagenomes</taxon>
    </lineage>
</organism>
<dbReference type="Gene3D" id="2.170.120.40">
    <property type="entry name" value="YbbR-like domain"/>
    <property type="match status" value="1"/>
</dbReference>
<evidence type="ECO:0008006" key="3">
    <source>
        <dbReference type="Google" id="ProtNLM"/>
    </source>
</evidence>
<dbReference type="EMBL" id="UINC01067302">
    <property type="protein sequence ID" value="SVB98834.1"/>
    <property type="molecule type" value="Genomic_DNA"/>
</dbReference>
<dbReference type="InterPro" id="IPR053154">
    <property type="entry name" value="c-di-AMP_regulator"/>
</dbReference>
<sequence length="325" mass="37431">MVLKKPIDFSLRHKLVLPFGAFGLALLLWIFVVSENEYSMVMDLPIEARNLNDQKAHREEVPSSASVRLKGTGRDLFKAFLLKQYAGFKLVLDLEGISQEYEFVLNEYFKKYPQKIVLPSNYNLTYVEVVYPNRIQISLDEYQTKTVPVISEITLKPAPGHIRVGDIRIKPLEIEIRGPKEDLVLINHVKTVSDTLKEITIPLKRRILLESHGRLIEYSDNEVVLDVDIQEISERIIVDVPVSVINARKGHRVFLSPQTVSLTVVGGVQRIGQLKPEEIQVIINYNDWNRQTKFYEPRVEVPSDILEWRNLSPKSLEMYVAREAK</sequence>
<dbReference type="AlphaFoldDB" id="A0A382IGI7"/>
<dbReference type="PANTHER" id="PTHR37804:SF1">
    <property type="entry name" value="CDAA REGULATORY PROTEIN CDAR"/>
    <property type="match status" value="1"/>
</dbReference>
<keyword evidence="1" id="KW-0812">Transmembrane</keyword>
<feature type="transmembrane region" description="Helical" evidence="1">
    <location>
        <begin position="15"/>
        <end position="32"/>
    </location>
</feature>
<reference evidence="2" key="1">
    <citation type="submission" date="2018-05" db="EMBL/GenBank/DDBJ databases">
        <authorList>
            <person name="Lanie J.A."/>
            <person name="Ng W.-L."/>
            <person name="Kazmierczak K.M."/>
            <person name="Andrzejewski T.M."/>
            <person name="Davidsen T.M."/>
            <person name="Wayne K.J."/>
            <person name="Tettelin H."/>
            <person name="Glass J.I."/>
            <person name="Rusch D."/>
            <person name="Podicherti R."/>
            <person name="Tsui H.-C.T."/>
            <person name="Winkler M.E."/>
        </authorList>
    </citation>
    <scope>NUCLEOTIDE SEQUENCE</scope>
</reference>
<accession>A0A382IGI7</accession>
<gene>
    <name evidence="2" type="ORF">METZ01_LOCUS251688</name>
</gene>
<keyword evidence="1" id="KW-0472">Membrane</keyword>
<protein>
    <recommendedName>
        <fullName evidence="3">YbbR-like domain-containing protein</fullName>
    </recommendedName>
</protein>
<proteinExistence type="predicted"/>
<dbReference type="Gene3D" id="2.170.120.30">
    <property type="match status" value="2"/>
</dbReference>
<dbReference type="PANTHER" id="PTHR37804">
    <property type="entry name" value="CDAA REGULATORY PROTEIN CDAR"/>
    <property type="match status" value="1"/>
</dbReference>
<evidence type="ECO:0000313" key="2">
    <source>
        <dbReference type="EMBL" id="SVB98834.1"/>
    </source>
</evidence>
<keyword evidence="1" id="KW-1133">Transmembrane helix</keyword>